<accession>A0A517TVM5</accession>
<organism evidence="1 2">
    <name type="scientific">Lacipirellula limnantheis</name>
    <dbReference type="NCBI Taxonomy" id="2528024"/>
    <lineage>
        <taxon>Bacteria</taxon>
        <taxon>Pseudomonadati</taxon>
        <taxon>Planctomycetota</taxon>
        <taxon>Planctomycetia</taxon>
        <taxon>Pirellulales</taxon>
        <taxon>Lacipirellulaceae</taxon>
        <taxon>Lacipirellula</taxon>
    </lineage>
</organism>
<dbReference type="EMBL" id="CP036339">
    <property type="protein sequence ID" value="QDT72418.1"/>
    <property type="molecule type" value="Genomic_DNA"/>
</dbReference>
<sequence length="854" mass="90507">MDDATPALKLLNPSAEVRLIGQSIEGGRNRFGAASERIVVAAAAGTSAQLAYDLPEAIVLSETRLAAWVSCNRPGAQLAATVILPRAIDDETGEPRRLLIRSNKNGGGGDWEQLDFSDIAKELRSQARVARAHFGGVMDEREAKVTQLVILAPGGAGHTEVWVDQVAMYGVLNVGGKAPGATPNGVVPASAVTPVENTGAATATTSPVAAVSGKPPAVPRIIQWQGEPLEFLQKLGFDAVWMGRPPVDAEIADARRLGMFIVCEPPTPEQMRTLPLDGRFAQVMAWDLGTLTQPGDLELCHRWSQAIEYYESAPSRPVLLRPTGMTREASRIADLVMIGRPTLGSTISWPAYGSWLVQQRRLVRGGTPLWVNVETHCGAHFASQLGALRGSSAAIVPATFHDLTMATAAAFSVSPRGFCFQSQASLAGGEPENQLRGLALELTNLRLGLAEPWLAGGKSATVAQSSRPDLSGLVVKVERSHLIIPLRWSDQALAPDRKPNSQPISFKLPGVPESSDAYLLSIAGSQRLPAKRVTGGLQLTVDHLPDDAFLLVTEDGYAYSHIERYLRQHAARATHARVELAALRRQQAAQALAALPGIDARAELAPVDAQMTAVVETMRRNDNAAAFACAAEAERLLDEALARVGALTAPTLPAGSAPLPLDWTTLAELRSLEAALPNGSAAQPLPGGDFEDLNVLLQSGWQRIEQSVAGVKTAVRLSPEAPGQGSYCLELQVQSEAPDGTPPALAASPVWVTSPPLQTPPGHLIEISGLVRVAEAPLGLADPLVIFDSIGGEEGAIRIESSPAWRPFRMVRVPTPGAEMRLTIALGGVGRAQVDGLAVRYIPLQGATVAQTPR</sequence>
<evidence type="ECO:0000313" key="2">
    <source>
        <dbReference type="Proteomes" id="UP000317909"/>
    </source>
</evidence>
<evidence type="ECO:0000313" key="1">
    <source>
        <dbReference type="EMBL" id="QDT72418.1"/>
    </source>
</evidence>
<keyword evidence="2" id="KW-1185">Reference proteome</keyword>
<reference evidence="1 2" key="1">
    <citation type="submission" date="2019-02" db="EMBL/GenBank/DDBJ databases">
        <title>Deep-cultivation of Planctomycetes and their phenomic and genomic characterization uncovers novel biology.</title>
        <authorList>
            <person name="Wiegand S."/>
            <person name="Jogler M."/>
            <person name="Boedeker C."/>
            <person name="Pinto D."/>
            <person name="Vollmers J."/>
            <person name="Rivas-Marin E."/>
            <person name="Kohn T."/>
            <person name="Peeters S.H."/>
            <person name="Heuer A."/>
            <person name="Rast P."/>
            <person name="Oberbeckmann S."/>
            <person name="Bunk B."/>
            <person name="Jeske O."/>
            <person name="Meyerdierks A."/>
            <person name="Storesund J.E."/>
            <person name="Kallscheuer N."/>
            <person name="Luecker S."/>
            <person name="Lage O.M."/>
            <person name="Pohl T."/>
            <person name="Merkel B.J."/>
            <person name="Hornburger P."/>
            <person name="Mueller R.-W."/>
            <person name="Bruemmer F."/>
            <person name="Labrenz M."/>
            <person name="Spormann A.M."/>
            <person name="Op den Camp H."/>
            <person name="Overmann J."/>
            <person name="Amann R."/>
            <person name="Jetten M.S.M."/>
            <person name="Mascher T."/>
            <person name="Medema M.H."/>
            <person name="Devos D.P."/>
            <person name="Kaster A.-K."/>
            <person name="Ovreas L."/>
            <person name="Rohde M."/>
            <person name="Galperin M.Y."/>
            <person name="Jogler C."/>
        </authorList>
    </citation>
    <scope>NUCLEOTIDE SEQUENCE [LARGE SCALE GENOMIC DNA]</scope>
    <source>
        <strain evidence="1 2">I41</strain>
    </source>
</reference>
<gene>
    <name evidence="1" type="ORF">I41_15960</name>
</gene>
<dbReference type="AlphaFoldDB" id="A0A517TVM5"/>
<dbReference type="Proteomes" id="UP000317909">
    <property type="component" value="Chromosome"/>
</dbReference>
<protein>
    <submittedName>
        <fullName evidence="1">Uncharacterized protein</fullName>
    </submittedName>
</protein>
<proteinExistence type="predicted"/>
<dbReference type="KEGG" id="llh:I41_15960"/>
<name>A0A517TVM5_9BACT</name>